<evidence type="ECO:0000259" key="4">
    <source>
        <dbReference type="PROSITE" id="PS50932"/>
    </source>
</evidence>
<organism evidence="5 6">
    <name type="scientific">Acetatifactor muris</name>
    <dbReference type="NCBI Taxonomy" id="879566"/>
    <lineage>
        <taxon>Bacteria</taxon>
        <taxon>Bacillati</taxon>
        <taxon>Bacillota</taxon>
        <taxon>Clostridia</taxon>
        <taxon>Lachnospirales</taxon>
        <taxon>Lachnospiraceae</taxon>
        <taxon>Acetatifactor</taxon>
    </lineage>
</organism>
<proteinExistence type="predicted"/>
<evidence type="ECO:0000256" key="1">
    <source>
        <dbReference type="ARBA" id="ARBA00023015"/>
    </source>
</evidence>
<dbReference type="SUPFAM" id="SSF53822">
    <property type="entry name" value="Periplasmic binding protein-like I"/>
    <property type="match status" value="1"/>
</dbReference>
<keyword evidence="1" id="KW-0805">Transcription regulation</keyword>
<dbReference type="Pfam" id="PF00356">
    <property type="entry name" value="LacI"/>
    <property type="match status" value="1"/>
</dbReference>
<evidence type="ECO:0000256" key="2">
    <source>
        <dbReference type="ARBA" id="ARBA00023125"/>
    </source>
</evidence>
<dbReference type="CDD" id="cd01392">
    <property type="entry name" value="HTH_LacI"/>
    <property type="match status" value="1"/>
</dbReference>
<keyword evidence="6" id="KW-1185">Reference proteome</keyword>
<dbReference type="Proteomes" id="UP000236311">
    <property type="component" value="Unassembled WGS sequence"/>
</dbReference>
<dbReference type="InterPro" id="IPR010982">
    <property type="entry name" value="Lambda_DNA-bd_dom_sf"/>
</dbReference>
<protein>
    <submittedName>
        <fullName evidence="5">HTH-type transcriptional regulator DegA</fullName>
    </submittedName>
</protein>
<dbReference type="InterPro" id="IPR028082">
    <property type="entry name" value="Peripla_BP_I"/>
</dbReference>
<dbReference type="SUPFAM" id="SSF47413">
    <property type="entry name" value="lambda repressor-like DNA-binding domains"/>
    <property type="match status" value="1"/>
</dbReference>
<sequence length="347" mass="39009">MRNTRLADIAKRTGYSINTVSHALRNKPDVSEKTKRHILQVAEEMGYIENAAASYLRSGRSKSIAIIVGDISNPHFAIMTKEMEACLRTFGYSAFVLNTDEDEELEKRAIMMSIAKNVDGIIMCPVQKTHDNIDFISNVHHIPCVLIGRRFEDRNLSYVICDDVNGGYVAAEHLLKYNHRNILFINAPSHVSSSRDREAGVKKAFEAYGVDPGLLKICEITLMNNAEEIVELLKKNSDVTGILCFSDYIALQICHFLKSLGKRVPEDVSIVGFDDIVSKFYLPLMLTSVTSSKTKMSVNAVNMLMNLIEQPQSKSEQYVLATKLVERESTIWLNRQDDSIPALKGMR</sequence>
<dbReference type="InterPro" id="IPR046335">
    <property type="entry name" value="LacI/GalR-like_sensor"/>
</dbReference>
<keyword evidence="3" id="KW-0804">Transcription</keyword>
<evidence type="ECO:0000313" key="6">
    <source>
        <dbReference type="Proteomes" id="UP000236311"/>
    </source>
</evidence>
<dbReference type="Gene3D" id="3.40.50.2300">
    <property type="match status" value="2"/>
</dbReference>
<dbReference type="GO" id="GO:0003700">
    <property type="term" value="F:DNA-binding transcription factor activity"/>
    <property type="evidence" value="ECO:0007669"/>
    <property type="project" value="TreeGrafter"/>
</dbReference>
<dbReference type="CDD" id="cd06267">
    <property type="entry name" value="PBP1_LacI_sugar_binding-like"/>
    <property type="match status" value="1"/>
</dbReference>
<dbReference type="RefSeq" id="WP_103241941.1">
    <property type="nucleotide sequence ID" value="NZ_CANRXC010000033.1"/>
</dbReference>
<dbReference type="OrthoDB" id="9775106at2"/>
<dbReference type="PANTHER" id="PTHR30146">
    <property type="entry name" value="LACI-RELATED TRANSCRIPTIONAL REPRESSOR"/>
    <property type="match status" value="1"/>
</dbReference>
<dbReference type="PANTHER" id="PTHR30146:SF154">
    <property type="entry name" value="TRANSCRIPTION REGULATOR, MEMBER OF GALR FAMILY"/>
    <property type="match status" value="1"/>
</dbReference>
<accession>A0A2K4ZNB4</accession>
<reference evidence="5 6" key="1">
    <citation type="submission" date="2018-01" db="EMBL/GenBank/DDBJ databases">
        <authorList>
            <person name="Gaut B.S."/>
            <person name="Morton B.R."/>
            <person name="Clegg M.T."/>
            <person name="Duvall M.R."/>
        </authorList>
    </citation>
    <scope>NUCLEOTIDE SEQUENCE [LARGE SCALE GENOMIC DNA]</scope>
    <source>
        <strain evidence="5">GP69</strain>
    </source>
</reference>
<dbReference type="AlphaFoldDB" id="A0A2K4ZNB4"/>
<dbReference type="SMART" id="SM00354">
    <property type="entry name" value="HTH_LACI"/>
    <property type="match status" value="1"/>
</dbReference>
<feature type="domain" description="HTH lacI-type" evidence="4">
    <location>
        <begin position="4"/>
        <end position="58"/>
    </location>
</feature>
<evidence type="ECO:0000313" key="5">
    <source>
        <dbReference type="EMBL" id="SOY31968.1"/>
    </source>
</evidence>
<keyword evidence="2" id="KW-0238">DNA-binding</keyword>
<dbReference type="EMBL" id="OFSM01000035">
    <property type="protein sequence ID" value="SOY31968.1"/>
    <property type="molecule type" value="Genomic_DNA"/>
</dbReference>
<dbReference type="GO" id="GO:0000976">
    <property type="term" value="F:transcription cis-regulatory region binding"/>
    <property type="evidence" value="ECO:0007669"/>
    <property type="project" value="TreeGrafter"/>
</dbReference>
<evidence type="ECO:0000256" key="3">
    <source>
        <dbReference type="ARBA" id="ARBA00023163"/>
    </source>
</evidence>
<dbReference type="InterPro" id="IPR000843">
    <property type="entry name" value="HTH_LacI"/>
</dbReference>
<dbReference type="Gene3D" id="1.10.260.40">
    <property type="entry name" value="lambda repressor-like DNA-binding domains"/>
    <property type="match status" value="1"/>
</dbReference>
<dbReference type="Pfam" id="PF13377">
    <property type="entry name" value="Peripla_BP_3"/>
    <property type="match status" value="1"/>
</dbReference>
<name>A0A2K4ZNB4_9FIRM</name>
<dbReference type="PROSITE" id="PS50932">
    <property type="entry name" value="HTH_LACI_2"/>
    <property type="match status" value="1"/>
</dbReference>
<gene>
    <name evidence="5" type="primary">degA_3</name>
    <name evidence="5" type="ORF">AMURIS_04720</name>
</gene>